<keyword evidence="2" id="KW-0732">Signal</keyword>
<protein>
    <submittedName>
        <fullName evidence="3">Uncharacterized protein</fullName>
    </submittedName>
</protein>
<dbReference type="OrthoDB" id="9962406at2"/>
<feature type="region of interest" description="Disordered" evidence="1">
    <location>
        <begin position="54"/>
        <end position="90"/>
    </location>
</feature>
<accession>C3X785</accession>
<evidence type="ECO:0000313" key="3">
    <source>
        <dbReference type="EMBL" id="EEO29061.1"/>
    </source>
</evidence>
<dbReference type="RefSeq" id="WP_005879318.1">
    <property type="nucleotide sequence ID" value="NZ_CP019430.1"/>
</dbReference>
<feature type="chain" id="PRO_5030166942" evidence="2">
    <location>
        <begin position="24"/>
        <end position="90"/>
    </location>
</feature>
<dbReference type="AlphaFoldDB" id="C3X785"/>
<feature type="signal peptide" evidence="2">
    <location>
        <begin position="1"/>
        <end position="23"/>
    </location>
</feature>
<organism evidence="3 4">
    <name type="scientific">Oxalobacter formigenes OXCC13</name>
    <dbReference type="NCBI Taxonomy" id="556269"/>
    <lineage>
        <taxon>Bacteria</taxon>
        <taxon>Pseudomonadati</taxon>
        <taxon>Pseudomonadota</taxon>
        <taxon>Betaproteobacteria</taxon>
        <taxon>Burkholderiales</taxon>
        <taxon>Oxalobacteraceae</taxon>
        <taxon>Oxalobacter</taxon>
    </lineage>
</organism>
<name>C3X785_OXAFO</name>
<dbReference type="HOGENOM" id="CLU_2480384_0_0_4"/>
<sequence length="90" mass="9664">MMKKLSHSILFAMLSAFVGVAFAATYYPPSEIVETTDPAAAQAVMKQAQDIEMRGSKAAPAKAKTTKAKQGKKKATVKKTKTVTETTVEE</sequence>
<dbReference type="GeneID" id="77136018"/>
<gene>
    <name evidence="3" type="ORF">OFBG_00089</name>
</gene>
<reference evidence="3 4" key="1">
    <citation type="submission" date="2009-02" db="EMBL/GenBank/DDBJ databases">
        <title>The Genome Sequence of Oxalobacter formigenes OXCC13.</title>
        <authorList>
            <consortium name="The Broad Institute Genome Sequencing Platform"/>
            <person name="Ward D."/>
            <person name="Young S.K."/>
            <person name="Kodira C.D."/>
            <person name="Zeng Q."/>
            <person name="Koehrsen M."/>
            <person name="Alvarado L."/>
            <person name="Berlin A."/>
            <person name="Borenstein D."/>
            <person name="Chen Z."/>
            <person name="Engels R."/>
            <person name="Freedman E."/>
            <person name="Gellesch M."/>
            <person name="Goldberg J."/>
            <person name="Griggs A."/>
            <person name="Gujja S."/>
            <person name="Heiman D."/>
            <person name="Hepburn T."/>
            <person name="Howarth C."/>
            <person name="Jen D."/>
            <person name="Larson L."/>
            <person name="Lewis B."/>
            <person name="Mehta T."/>
            <person name="Park D."/>
            <person name="Pearson M."/>
            <person name="Roberts A."/>
            <person name="Saif S."/>
            <person name="Shea T."/>
            <person name="Shenoy N."/>
            <person name="Sisk P."/>
            <person name="Stolte C."/>
            <person name="Sykes S."/>
            <person name="Walk T."/>
            <person name="White J."/>
            <person name="Yandava C."/>
            <person name="Allison M.J."/>
            <person name="Lander E."/>
            <person name="Nusbaum C."/>
            <person name="Galagan J."/>
            <person name="Birren B."/>
        </authorList>
    </citation>
    <scope>NUCLEOTIDE SEQUENCE [LARGE SCALE GENOMIC DNA]</scope>
    <source>
        <strain evidence="3 4">OXCC13</strain>
    </source>
</reference>
<proteinExistence type="predicted"/>
<evidence type="ECO:0000256" key="2">
    <source>
        <dbReference type="SAM" id="SignalP"/>
    </source>
</evidence>
<evidence type="ECO:0000313" key="4">
    <source>
        <dbReference type="Proteomes" id="UP000005089"/>
    </source>
</evidence>
<dbReference type="EMBL" id="GG658170">
    <property type="protein sequence ID" value="EEO29061.1"/>
    <property type="molecule type" value="Genomic_DNA"/>
</dbReference>
<evidence type="ECO:0000256" key="1">
    <source>
        <dbReference type="SAM" id="MobiDB-lite"/>
    </source>
</evidence>
<feature type="compositionally biased region" description="Basic residues" evidence="1">
    <location>
        <begin position="64"/>
        <end position="81"/>
    </location>
</feature>
<keyword evidence="4" id="KW-1185">Reference proteome</keyword>
<dbReference type="Proteomes" id="UP000005089">
    <property type="component" value="Unassembled WGS sequence"/>
</dbReference>